<accession>B8HUS9</accession>
<evidence type="ECO:0000313" key="2">
    <source>
        <dbReference type="EMBL" id="ACL42976.1"/>
    </source>
</evidence>
<dbReference type="KEGG" id="cyn:Cyan7425_0585"/>
<organism evidence="2">
    <name type="scientific">Cyanothece sp. (strain PCC 7425 / ATCC 29141)</name>
    <dbReference type="NCBI Taxonomy" id="395961"/>
    <lineage>
        <taxon>Bacteria</taxon>
        <taxon>Bacillati</taxon>
        <taxon>Cyanobacteriota</taxon>
        <taxon>Cyanophyceae</taxon>
        <taxon>Gomontiellales</taxon>
        <taxon>Cyanothecaceae</taxon>
        <taxon>Cyanothece</taxon>
    </lineage>
</organism>
<feature type="chain" id="PRO_5002873479" evidence="1">
    <location>
        <begin position="29"/>
        <end position="216"/>
    </location>
</feature>
<gene>
    <name evidence="2" type="ordered locus">Cyan7425_0585</name>
</gene>
<protein>
    <submittedName>
        <fullName evidence="2">Uncharacterized protein</fullName>
    </submittedName>
</protein>
<feature type="signal peptide" evidence="1">
    <location>
        <begin position="1"/>
        <end position="28"/>
    </location>
</feature>
<evidence type="ECO:0000256" key="1">
    <source>
        <dbReference type="SAM" id="SignalP"/>
    </source>
</evidence>
<dbReference type="AlphaFoldDB" id="B8HUS9"/>
<dbReference type="HOGENOM" id="CLU_1275939_0_0_3"/>
<proteinExistence type="predicted"/>
<reference evidence="2" key="1">
    <citation type="submission" date="2009-01" db="EMBL/GenBank/DDBJ databases">
        <title>Complete sequence of chromosome Cyanothece sp. PCC 7425.</title>
        <authorList>
            <consortium name="US DOE Joint Genome Institute"/>
            <person name="Lucas S."/>
            <person name="Copeland A."/>
            <person name="Lapidus A."/>
            <person name="Glavina del Rio T."/>
            <person name="Dalin E."/>
            <person name="Tice H."/>
            <person name="Bruce D."/>
            <person name="Goodwin L."/>
            <person name="Pitluck S."/>
            <person name="Sims D."/>
            <person name="Meineke L."/>
            <person name="Brettin T."/>
            <person name="Detter J.C."/>
            <person name="Han C."/>
            <person name="Larimer F."/>
            <person name="Land M."/>
            <person name="Hauser L."/>
            <person name="Kyrpides N."/>
            <person name="Ovchinnikova G."/>
            <person name="Liberton M."/>
            <person name="Stoeckel J."/>
            <person name="Banerjee A."/>
            <person name="Singh A."/>
            <person name="Page L."/>
            <person name="Sato H."/>
            <person name="Zhao L."/>
            <person name="Sherman L."/>
            <person name="Pakrasi H."/>
            <person name="Richardson P."/>
        </authorList>
    </citation>
    <scope>NUCLEOTIDE SEQUENCE</scope>
    <source>
        <strain evidence="2">PCC 7425</strain>
    </source>
</reference>
<sequence length="216" mass="22867">MFEKLVKWSVSVSLLLPGLVFPNGPLHAQGFDRNTKPSGLPQAAPTKTIFNPAAFSSETSKLKPIIGSVTLASPSTSTDITLNLTNLSNQSTIGARDIRAVIIDCFPASVRRSLTIDAVTVTSPPGGTATVTTGNDADDVGPAVVTFTNFNAGESVTVTLDPDSWINPLADPTRRQMVGCQVELVFFPANNLRGDGTMRLLSDGSVQAAIVQRRDR</sequence>
<name>B8HUS9_CYAP4</name>
<dbReference type="EMBL" id="CP001344">
    <property type="protein sequence ID" value="ACL42976.1"/>
    <property type="molecule type" value="Genomic_DNA"/>
</dbReference>
<keyword evidence="1" id="KW-0732">Signal</keyword>